<dbReference type="EC" id="1.1.1.304" evidence="3"/>
<dbReference type="NCBIfam" id="TIGR02415">
    <property type="entry name" value="23BDH"/>
    <property type="match status" value="1"/>
</dbReference>
<dbReference type="Gene3D" id="3.40.50.720">
    <property type="entry name" value="NAD(P)-binding Rossmann-like Domain"/>
    <property type="match status" value="1"/>
</dbReference>
<accession>A0A814WA56</accession>
<evidence type="ECO:0000256" key="1">
    <source>
        <dbReference type="ARBA" id="ARBA00005194"/>
    </source>
</evidence>
<comment type="caution">
    <text evidence="9">The sequence shown here is derived from an EMBL/GenBank/DDBJ whole genome shotgun (WGS) entry which is preliminary data.</text>
</comment>
<evidence type="ECO:0000256" key="3">
    <source>
        <dbReference type="ARBA" id="ARBA00012848"/>
    </source>
</evidence>
<feature type="binding site" evidence="8">
    <location>
        <position position="158"/>
    </location>
    <ligand>
        <name>NAD(+)</name>
        <dbReference type="ChEBI" id="CHEBI:57540"/>
    </ligand>
</feature>
<comment type="pathway">
    <text evidence="1">Lipid metabolism; fatty acid biosynthesis.</text>
</comment>
<dbReference type="PRINTS" id="PR00081">
    <property type="entry name" value="GDHRDH"/>
</dbReference>
<dbReference type="SUPFAM" id="SSF51735">
    <property type="entry name" value="NAD(P)-binding Rossmann-fold domains"/>
    <property type="match status" value="1"/>
</dbReference>
<evidence type="ECO:0000256" key="7">
    <source>
        <dbReference type="PIRSR" id="PIRSR614007-1"/>
    </source>
</evidence>
<dbReference type="EMBL" id="CAJNOG010000363">
    <property type="protein sequence ID" value="CAF1199505.1"/>
    <property type="molecule type" value="Genomic_DNA"/>
</dbReference>
<dbReference type="PRINTS" id="PR00080">
    <property type="entry name" value="SDRFAMILY"/>
</dbReference>
<dbReference type="GO" id="GO:0048038">
    <property type="term" value="F:quinone binding"/>
    <property type="evidence" value="ECO:0007669"/>
    <property type="project" value="TreeGrafter"/>
</dbReference>
<gene>
    <name evidence="9" type="ORF">JYZ213_LOCUS26821</name>
</gene>
<keyword evidence="5 8" id="KW-0520">NAD</keyword>
<dbReference type="AlphaFoldDB" id="A0A814WA56"/>
<comment type="similarity">
    <text evidence="2">Belongs to the short-chain dehydrogenases/reductases (SDR) family.</text>
</comment>
<sequence length="259" mass="28174">MPRNVLVTGAARGIGQAIALRLAKDGFNVAVNDIEVMSQELHDTQKTIEKLGRKSISVIADVSNDKQVETMMKKVSIDLGSLDIAVANAGIAQVKPFIELTTEDWDRMFAVNMRGVFLCYKEAAKIMIKQGTGGKIIGACSVSGYKASPLLSHYSATKWGVRGLTQAAAMELAKHKITVNAYCPGIVDTEMWNLIDEKLGKYENKKKGEVIKEYSNKLIALGRTSVPDDVANFVSYLASKDSDYMTGQSILIDGGIEFS</sequence>
<feature type="binding site" evidence="8">
    <location>
        <position position="154"/>
    </location>
    <ligand>
        <name>NAD(+)</name>
        <dbReference type="ChEBI" id="CHEBI:57540"/>
    </ligand>
</feature>
<dbReference type="InterPro" id="IPR020904">
    <property type="entry name" value="Sc_DH/Rdtase_CS"/>
</dbReference>
<protein>
    <recommendedName>
        <fullName evidence="3">diacetyl reductase [(S)-acetoin forming]</fullName>
        <ecNumber evidence="3">1.1.1.304</ecNumber>
    </recommendedName>
</protein>
<dbReference type="InterPro" id="IPR036291">
    <property type="entry name" value="NAD(P)-bd_dom_sf"/>
</dbReference>
<proteinExistence type="inferred from homology"/>
<name>A0A814WA56_9BILA</name>
<feature type="active site" description="Proton acceptor" evidence="7">
    <location>
        <position position="154"/>
    </location>
</feature>
<feature type="binding site" evidence="8">
    <location>
        <position position="88"/>
    </location>
    <ligand>
        <name>NAD(+)</name>
        <dbReference type="ChEBI" id="CHEBI:57540"/>
    </ligand>
</feature>
<evidence type="ECO:0000256" key="2">
    <source>
        <dbReference type="ARBA" id="ARBA00006484"/>
    </source>
</evidence>
<keyword evidence="4" id="KW-0560">Oxidoreductase</keyword>
<feature type="binding site" evidence="8">
    <location>
        <begin position="184"/>
        <end position="189"/>
    </location>
    <ligand>
        <name>NAD(+)</name>
        <dbReference type="ChEBI" id="CHEBI:57540"/>
    </ligand>
</feature>
<dbReference type="InterPro" id="IPR014007">
    <property type="entry name" value="23BDH"/>
</dbReference>
<dbReference type="InterPro" id="IPR002347">
    <property type="entry name" value="SDR_fam"/>
</dbReference>
<dbReference type="FunFam" id="3.40.50.720:FF:000084">
    <property type="entry name" value="Short-chain dehydrogenase reductase"/>
    <property type="match status" value="1"/>
</dbReference>
<dbReference type="PANTHER" id="PTHR42760:SF121">
    <property type="entry name" value="3-OXOACYL-(ACYL-CARRIER-PROTEIN) REDUCTASE"/>
    <property type="match status" value="1"/>
</dbReference>
<dbReference type="Proteomes" id="UP000663845">
    <property type="component" value="Unassembled WGS sequence"/>
</dbReference>
<evidence type="ECO:0000256" key="8">
    <source>
        <dbReference type="PIRSR" id="PIRSR614007-2"/>
    </source>
</evidence>
<organism evidence="9 10">
    <name type="scientific">Adineta steineri</name>
    <dbReference type="NCBI Taxonomy" id="433720"/>
    <lineage>
        <taxon>Eukaryota</taxon>
        <taxon>Metazoa</taxon>
        <taxon>Spiralia</taxon>
        <taxon>Gnathifera</taxon>
        <taxon>Rotifera</taxon>
        <taxon>Eurotatoria</taxon>
        <taxon>Bdelloidea</taxon>
        <taxon>Adinetida</taxon>
        <taxon>Adinetidae</taxon>
        <taxon>Adineta</taxon>
    </lineage>
</organism>
<evidence type="ECO:0000313" key="9">
    <source>
        <dbReference type="EMBL" id="CAF1199505.1"/>
    </source>
</evidence>
<feature type="binding site" evidence="8">
    <location>
        <position position="33"/>
    </location>
    <ligand>
        <name>NAD(+)</name>
        <dbReference type="ChEBI" id="CHEBI:57540"/>
    </ligand>
</feature>
<reference evidence="9" key="1">
    <citation type="submission" date="2021-02" db="EMBL/GenBank/DDBJ databases">
        <authorList>
            <person name="Nowell W R."/>
        </authorList>
    </citation>
    <scope>NUCLEOTIDE SEQUENCE</scope>
</reference>
<dbReference type="GO" id="GO:0045150">
    <property type="term" value="P:acetoin catabolic process"/>
    <property type="evidence" value="ECO:0007669"/>
    <property type="project" value="InterPro"/>
</dbReference>
<dbReference type="GO" id="GO:0006633">
    <property type="term" value="P:fatty acid biosynthetic process"/>
    <property type="evidence" value="ECO:0007669"/>
    <property type="project" value="TreeGrafter"/>
</dbReference>
<dbReference type="PANTHER" id="PTHR42760">
    <property type="entry name" value="SHORT-CHAIN DEHYDROGENASES/REDUCTASES FAMILY MEMBER"/>
    <property type="match status" value="1"/>
</dbReference>
<dbReference type="Pfam" id="PF13561">
    <property type="entry name" value="adh_short_C2"/>
    <property type="match status" value="1"/>
</dbReference>
<comment type="catalytic activity">
    <reaction evidence="6">
        <text>(S)-acetoin + NAD(+) = diacetyl + NADH + H(+)</text>
        <dbReference type="Rhea" id="RHEA:27286"/>
        <dbReference type="ChEBI" id="CHEBI:15378"/>
        <dbReference type="ChEBI" id="CHEBI:15687"/>
        <dbReference type="ChEBI" id="CHEBI:16583"/>
        <dbReference type="ChEBI" id="CHEBI:57540"/>
        <dbReference type="ChEBI" id="CHEBI:57945"/>
        <dbReference type="EC" id="1.1.1.304"/>
    </reaction>
</comment>
<feature type="binding site" evidence="8">
    <location>
        <begin position="61"/>
        <end position="62"/>
    </location>
    <ligand>
        <name>NAD(+)</name>
        <dbReference type="ChEBI" id="CHEBI:57540"/>
    </ligand>
</feature>
<dbReference type="PROSITE" id="PS00061">
    <property type="entry name" value="ADH_SHORT"/>
    <property type="match status" value="1"/>
</dbReference>
<evidence type="ECO:0000313" key="10">
    <source>
        <dbReference type="Proteomes" id="UP000663845"/>
    </source>
</evidence>
<evidence type="ECO:0000256" key="6">
    <source>
        <dbReference type="ARBA" id="ARBA00047315"/>
    </source>
</evidence>
<evidence type="ECO:0000256" key="5">
    <source>
        <dbReference type="ARBA" id="ARBA00023027"/>
    </source>
</evidence>
<evidence type="ECO:0000256" key="4">
    <source>
        <dbReference type="ARBA" id="ARBA00023002"/>
    </source>
</evidence>
<dbReference type="GO" id="GO:0052588">
    <property type="term" value="F:diacetyl reductase ((S)-acetoin forming) (NAD+) activity"/>
    <property type="evidence" value="ECO:0007669"/>
    <property type="project" value="UniProtKB-EC"/>
</dbReference>